<evidence type="ECO:0000256" key="1">
    <source>
        <dbReference type="PROSITE-ProRule" id="PRU00339"/>
    </source>
</evidence>
<keyword evidence="1" id="KW-0802">TPR repeat</keyword>
<organism evidence="3 4">
    <name type="scientific">Acaulospora morrowiae</name>
    <dbReference type="NCBI Taxonomy" id="94023"/>
    <lineage>
        <taxon>Eukaryota</taxon>
        <taxon>Fungi</taxon>
        <taxon>Fungi incertae sedis</taxon>
        <taxon>Mucoromycota</taxon>
        <taxon>Glomeromycotina</taxon>
        <taxon>Glomeromycetes</taxon>
        <taxon>Diversisporales</taxon>
        <taxon>Acaulosporaceae</taxon>
        <taxon>Acaulospora</taxon>
    </lineage>
</organism>
<proteinExistence type="predicted"/>
<feature type="transmembrane region" description="Helical" evidence="2">
    <location>
        <begin position="38"/>
        <end position="60"/>
    </location>
</feature>
<dbReference type="InterPro" id="IPR011990">
    <property type="entry name" value="TPR-like_helical_dom_sf"/>
</dbReference>
<dbReference type="InterPro" id="IPR040201">
    <property type="entry name" value="Mrg3-like"/>
</dbReference>
<dbReference type="Proteomes" id="UP000789342">
    <property type="component" value="Unassembled WGS sequence"/>
</dbReference>
<dbReference type="OrthoDB" id="10050400at2759"/>
<keyword evidence="2" id="KW-0472">Membrane</keyword>
<dbReference type="EMBL" id="CAJVPV010002215">
    <property type="protein sequence ID" value="CAG8521169.1"/>
    <property type="molecule type" value="Genomic_DNA"/>
</dbReference>
<keyword evidence="2" id="KW-1133">Transmembrane helix</keyword>
<dbReference type="InterPro" id="IPR019734">
    <property type="entry name" value="TPR_rpt"/>
</dbReference>
<gene>
    <name evidence="3" type="ORF">AMORRO_LOCUS4212</name>
</gene>
<comment type="caution">
    <text evidence="3">The sequence shown here is derived from an EMBL/GenBank/DDBJ whole genome shotgun (WGS) entry which is preliminary data.</text>
</comment>
<evidence type="ECO:0000313" key="3">
    <source>
        <dbReference type="EMBL" id="CAG8521169.1"/>
    </source>
</evidence>
<dbReference type="PANTHER" id="PTHR28142">
    <property type="entry name" value="MITOCHONDRIAL INNER MEMBRANE I-AAA PROTEASE SUPERCOMPLEX SUBUNIT MGR3-RELATED"/>
    <property type="match status" value="1"/>
</dbReference>
<accession>A0A9N9A7X1</accession>
<reference evidence="3" key="1">
    <citation type="submission" date="2021-06" db="EMBL/GenBank/DDBJ databases">
        <authorList>
            <person name="Kallberg Y."/>
            <person name="Tangrot J."/>
            <person name="Rosling A."/>
        </authorList>
    </citation>
    <scope>NUCLEOTIDE SEQUENCE</scope>
    <source>
        <strain evidence="3">CL551</strain>
    </source>
</reference>
<dbReference type="PANTHER" id="PTHR28142:SF1">
    <property type="entry name" value="MITOCHONDRIAL INNER MEMBRANE I-AAA PROTEASE SUPERCOMPLEX SUBUNIT MGR3-RELATED"/>
    <property type="match status" value="1"/>
</dbReference>
<keyword evidence="4" id="KW-1185">Reference proteome</keyword>
<dbReference type="Gene3D" id="1.25.40.10">
    <property type="entry name" value="Tetratricopeptide repeat domain"/>
    <property type="match status" value="2"/>
</dbReference>
<dbReference type="SUPFAM" id="SSF48452">
    <property type="entry name" value="TPR-like"/>
    <property type="match status" value="1"/>
</dbReference>
<protein>
    <submittedName>
        <fullName evidence="3">13827_t:CDS:1</fullName>
    </submittedName>
</protein>
<evidence type="ECO:0000256" key="2">
    <source>
        <dbReference type="SAM" id="Phobius"/>
    </source>
</evidence>
<feature type="repeat" description="TPR" evidence="1">
    <location>
        <begin position="332"/>
        <end position="365"/>
    </location>
</feature>
<name>A0A9N9A7X1_9GLOM</name>
<dbReference type="SMART" id="SM00028">
    <property type="entry name" value="TPR"/>
    <property type="match status" value="4"/>
</dbReference>
<dbReference type="Pfam" id="PF13176">
    <property type="entry name" value="TPR_7"/>
    <property type="match status" value="1"/>
</dbReference>
<keyword evidence="2" id="KW-0812">Transmembrane</keyword>
<dbReference type="PROSITE" id="PS50005">
    <property type="entry name" value="TPR"/>
    <property type="match status" value="1"/>
</dbReference>
<dbReference type="AlphaFoldDB" id="A0A9N9A7X1"/>
<evidence type="ECO:0000313" key="4">
    <source>
        <dbReference type="Proteomes" id="UP000789342"/>
    </source>
</evidence>
<sequence>MLHQYPFLQFRRQMRLNPPILRKDSAFDITLRNAKSSIYVFLKYFLIGLVVITCSFYIAYRGFHFYIEHYLHPTPKVLSTKARDCLRGAYFREEMVPDSSRAEVFLMRAMEFAFEQGLGVDDPVIIDIWLRLAYNHIWSGKLDEAISVYRSVLEKLMKSGKEENLKRSINVAKKIGDLYIRMQELDIAEKYLNWAIEMLQGDRDQLIKRSPNFVDEHPARSLTITNKIFEGSGSINKELVGCVDSLAGLYAQQKKHDLALLLYLGMLKMIQSRPKESQEGTHWNCWEAIIMGHLGEVFYGLGKREEALGWMQQGLNMARDGSGIRDCDECAGMILYNLGIIYEKDGKTKVAISLLDQAIEFAEKAQDLKGIDDYTTKLIRLTSQQSDEINEEI</sequence>